<dbReference type="AlphaFoldDB" id="A0AA88PJ43"/>
<sequence>MLKPSLAQISGVRKSGGVTLQAGECHRQKSRAERSRCGSAIRVDSFSERKRSSLFSEERIKVFTLPLERKELTCRLATPPTPAEARGREERKRKD</sequence>
<feature type="compositionally biased region" description="Basic and acidic residues" evidence="1">
    <location>
        <begin position="85"/>
        <end position="95"/>
    </location>
</feature>
<evidence type="ECO:0000256" key="1">
    <source>
        <dbReference type="SAM" id="MobiDB-lite"/>
    </source>
</evidence>
<dbReference type="EMBL" id="JAUYZG010000013">
    <property type="protein sequence ID" value="KAK2891224.1"/>
    <property type="molecule type" value="Genomic_DNA"/>
</dbReference>
<evidence type="ECO:0000313" key="2">
    <source>
        <dbReference type="EMBL" id="KAK2891224.1"/>
    </source>
</evidence>
<organism evidence="2 3">
    <name type="scientific">Cirrhinus molitorella</name>
    <name type="common">mud carp</name>
    <dbReference type="NCBI Taxonomy" id="172907"/>
    <lineage>
        <taxon>Eukaryota</taxon>
        <taxon>Metazoa</taxon>
        <taxon>Chordata</taxon>
        <taxon>Craniata</taxon>
        <taxon>Vertebrata</taxon>
        <taxon>Euteleostomi</taxon>
        <taxon>Actinopterygii</taxon>
        <taxon>Neopterygii</taxon>
        <taxon>Teleostei</taxon>
        <taxon>Ostariophysi</taxon>
        <taxon>Cypriniformes</taxon>
        <taxon>Cyprinidae</taxon>
        <taxon>Labeoninae</taxon>
        <taxon>Labeonini</taxon>
        <taxon>Cirrhinus</taxon>
    </lineage>
</organism>
<protein>
    <submittedName>
        <fullName evidence="2">Uncharacterized protein</fullName>
    </submittedName>
</protein>
<comment type="caution">
    <text evidence="2">The sequence shown here is derived from an EMBL/GenBank/DDBJ whole genome shotgun (WGS) entry which is preliminary data.</text>
</comment>
<proteinExistence type="predicted"/>
<evidence type="ECO:0000313" key="3">
    <source>
        <dbReference type="Proteomes" id="UP001187343"/>
    </source>
</evidence>
<reference evidence="2" key="1">
    <citation type="submission" date="2023-08" db="EMBL/GenBank/DDBJ databases">
        <title>Chromosome-level Genome Assembly of mud carp (Cirrhinus molitorella).</title>
        <authorList>
            <person name="Liu H."/>
        </authorList>
    </citation>
    <scope>NUCLEOTIDE SEQUENCE</scope>
    <source>
        <strain evidence="2">Prfri</strain>
        <tissue evidence="2">Muscle</tissue>
    </source>
</reference>
<dbReference type="Proteomes" id="UP001187343">
    <property type="component" value="Unassembled WGS sequence"/>
</dbReference>
<feature type="region of interest" description="Disordered" evidence="1">
    <location>
        <begin position="75"/>
        <end position="95"/>
    </location>
</feature>
<accession>A0AA88PJ43</accession>
<name>A0AA88PJ43_9TELE</name>
<keyword evidence="3" id="KW-1185">Reference proteome</keyword>
<gene>
    <name evidence="2" type="ORF">Q8A67_013867</name>
</gene>